<evidence type="ECO:0000256" key="1">
    <source>
        <dbReference type="SAM" id="SignalP"/>
    </source>
</evidence>
<organism evidence="2 3">
    <name type="scientific">Neocucurbitaria cava</name>
    <dbReference type="NCBI Taxonomy" id="798079"/>
    <lineage>
        <taxon>Eukaryota</taxon>
        <taxon>Fungi</taxon>
        <taxon>Dikarya</taxon>
        <taxon>Ascomycota</taxon>
        <taxon>Pezizomycotina</taxon>
        <taxon>Dothideomycetes</taxon>
        <taxon>Pleosporomycetidae</taxon>
        <taxon>Pleosporales</taxon>
        <taxon>Pleosporineae</taxon>
        <taxon>Cucurbitariaceae</taxon>
        <taxon>Neocucurbitaria</taxon>
    </lineage>
</organism>
<keyword evidence="3" id="KW-1185">Reference proteome</keyword>
<feature type="chain" id="PRO_5040963548" evidence="1">
    <location>
        <begin position="21"/>
        <end position="202"/>
    </location>
</feature>
<evidence type="ECO:0000313" key="3">
    <source>
        <dbReference type="Proteomes" id="UP001140560"/>
    </source>
</evidence>
<dbReference type="EMBL" id="JAPEUY010000009">
    <property type="protein sequence ID" value="KAJ4369658.1"/>
    <property type="molecule type" value="Genomic_DNA"/>
</dbReference>
<reference evidence="2" key="1">
    <citation type="submission" date="2022-10" db="EMBL/GenBank/DDBJ databases">
        <title>Tapping the CABI collections for fungal endophytes: first genome assemblies for Collariella, Neodidymelliopsis, Ascochyta clinopodiicola, Didymella pomorum, Didymosphaeria variabile, Neocosmospora piperis and Neocucurbitaria cava.</title>
        <authorList>
            <person name="Hill R."/>
        </authorList>
    </citation>
    <scope>NUCLEOTIDE SEQUENCE</scope>
    <source>
        <strain evidence="2">IMI 356814</strain>
    </source>
</reference>
<proteinExistence type="predicted"/>
<keyword evidence="1" id="KW-0732">Signal</keyword>
<accession>A0A9W8Y6Q6</accession>
<gene>
    <name evidence="2" type="ORF">N0V83_005420</name>
</gene>
<feature type="signal peptide" evidence="1">
    <location>
        <begin position="1"/>
        <end position="20"/>
    </location>
</feature>
<comment type="caution">
    <text evidence="2">The sequence shown here is derived from an EMBL/GenBank/DDBJ whole genome shotgun (WGS) entry which is preliminary data.</text>
</comment>
<sequence>MLNHLTTLLTLSSLLLSTHAGILQKDFTGTGHIYVLQSSDWPTASPKQKVGCLSDAGRFVKDDSQDACGVFSRLDDFPRRIRIVIMGKGDNAWSCVQGHQSDIYDELYTIDGFPYVFLCFGDVACYYDAKHTPDSNEALSLWQFRWGSEQRGITPGHVQLQLLWKKLGDLPKREGEEVVIPGPRVELKEGVQVPLMGGRARE</sequence>
<dbReference type="AlphaFoldDB" id="A0A9W8Y6Q6"/>
<evidence type="ECO:0000313" key="2">
    <source>
        <dbReference type="EMBL" id="KAJ4369658.1"/>
    </source>
</evidence>
<dbReference type="Proteomes" id="UP001140560">
    <property type="component" value="Unassembled WGS sequence"/>
</dbReference>
<protein>
    <submittedName>
        <fullName evidence="2">Uncharacterized protein</fullName>
    </submittedName>
</protein>
<name>A0A9W8Y6Q6_9PLEO</name>
<dbReference type="OrthoDB" id="3775566at2759"/>